<dbReference type="EMBL" id="HACA01022997">
    <property type="protein sequence ID" value="CDW40358.1"/>
    <property type="molecule type" value="Transcribed_RNA"/>
</dbReference>
<reference evidence="1" key="1">
    <citation type="submission" date="2014-05" db="EMBL/GenBank/DDBJ databases">
        <authorList>
            <person name="Chronopoulou M."/>
        </authorList>
    </citation>
    <scope>NUCLEOTIDE SEQUENCE</scope>
    <source>
        <tissue evidence="1">Whole organism</tissue>
    </source>
</reference>
<protein>
    <submittedName>
        <fullName evidence="1">Uncharacterized protein</fullName>
    </submittedName>
</protein>
<proteinExistence type="predicted"/>
<accession>A0A0K2UQ47</accession>
<dbReference type="AlphaFoldDB" id="A0A0K2UQ47"/>
<evidence type="ECO:0000313" key="1">
    <source>
        <dbReference type="EMBL" id="CDW40358.1"/>
    </source>
</evidence>
<organism evidence="1">
    <name type="scientific">Lepeophtheirus salmonis</name>
    <name type="common">Salmon louse</name>
    <name type="synonym">Caligus salmonis</name>
    <dbReference type="NCBI Taxonomy" id="72036"/>
    <lineage>
        <taxon>Eukaryota</taxon>
        <taxon>Metazoa</taxon>
        <taxon>Ecdysozoa</taxon>
        <taxon>Arthropoda</taxon>
        <taxon>Crustacea</taxon>
        <taxon>Multicrustacea</taxon>
        <taxon>Hexanauplia</taxon>
        <taxon>Copepoda</taxon>
        <taxon>Siphonostomatoida</taxon>
        <taxon>Caligidae</taxon>
        <taxon>Lepeophtheirus</taxon>
    </lineage>
</organism>
<sequence>MGMSLYISFFPPSLVTADLLQKHSSNCQGNHVDFRFLFISPAHYTHDFHHCL</sequence>
<name>A0A0K2UQ47_LEPSM</name>